<gene>
    <name evidence="1" type="ORF">CP97_01345</name>
</gene>
<dbReference type="PATRIC" id="fig|1648404.4.peg.287"/>
<evidence type="ECO:0008006" key="3">
    <source>
        <dbReference type="Google" id="ProtNLM"/>
    </source>
</evidence>
<dbReference type="OrthoDB" id="3213869at2"/>
<protein>
    <recommendedName>
        <fullName evidence="3">HPr kinase</fullName>
    </recommendedName>
</protein>
<accession>A0A0H4VD02</accession>
<dbReference type="KEGG" id="ery:CP97_01345"/>
<dbReference type="Gene3D" id="3.40.50.300">
    <property type="entry name" value="P-loop containing nucleotide triphosphate hydrolases"/>
    <property type="match status" value="1"/>
</dbReference>
<keyword evidence="2" id="KW-1185">Reference proteome</keyword>
<sequence>MLGPRPQKPLPNSPYDRWLSPDGYETAQFYRTATGYCVRFPDQADFIIDADSLAVEGIPVREDDQDQVLVLFHNSIVPMLNNHRGQLHMHGSAVRCGNGAIGFLGLSRGGKTTLAGAFARPGHPFLTEDVLSIRHDEDGYTILPSRPVLRLFRDSAAQLLSRGPAPADEAKIAIPAGSDLPHWSEPCQLSALFLLGPGKSETTSIELMQSAEALTHLMRHSFILDVDDRHRLKAHFGRIAELAQGTNSFALDYPRRYSELDKVINTVSRLVTGEQND</sequence>
<dbReference type="EMBL" id="CP011310">
    <property type="protein sequence ID" value="AKQ40984.1"/>
    <property type="molecule type" value="Genomic_DNA"/>
</dbReference>
<name>A0A0H4VD02_9SPHN</name>
<evidence type="ECO:0000313" key="1">
    <source>
        <dbReference type="EMBL" id="AKQ40984.1"/>
    </source>
</evidence>
<reference evidence="1 2" key="1">
    <citation type="journal article" date="2015" name="Int. J. Syst. Evol. Microbiol.">
        <title>Erythrobacter atlanticus sp. nov., a bacterium from ocean sediment able to degrade polycyclic aromatic hydrocarbons.</title>
        <authorList>
            <person name="Zhuang L."/>
            <person name="Liu Y."/>
            <person name="Wang L."/>
            <person name="Wang W."/>
            <person name="Shao Z."/>
        </authorList>
    </citation>
    <scope>NUCLEOTIDE SEQUENCE [LARGE SCALE GENOMIC DNA]</scope>
    <source>
        <strain evidence="2">s21-N3</strain>
    </source>
</reference>
<dbReference type="STRING" id="1648404.CP97_01345"/>
<dbReference type="RefSeq" id="WP_048884467.1">
    <property type="nucleotide sequence ID" value="NZ_CP011310.1"/>
</dbReference>
<proteinExistence type="predicted"/>
<organism evidence="1 2">
    <name type="scientific">Aurantiacibacter atlanticus</name>
    <dbReference type="NCBI Taxonomy" id="1648404"/>
    <lineage>
        <taxon>Bacteria</taxon>
        <taxon>Pseudomonadati</taxon>
        <taxon>Pseudomonadota</taxon>
        <taxon>Alphaproteobacteria</taxon>
        <taxon>Sphingomonadales</taxon>
        <taxon>Erythrobacteraceae</taxon>
        <taxon>Aurantiacibacter</taxon>
    </lineage>
</organism>
<dbReference type="SUPFAM" id="SSF53795">
    <property type="entry name" value="PEP carboxykinase-like"/>
    <property type="match status" value="1"/>
</dbReference>
<reference evidence="2" key="2">
    <citation type="submission" date="2015-04" db="EMBL/GenBank/DDBJ databases">
        <title>The complete genome sequence of Erythrobacter sp. s21-N3.</title>
        <authorList>
            <person name="Zhuang L."/>
            <person name="Liu Y."/>
            <person name="Shao Z."/>
        </authorList>
    </citation>
    <scope>NUCLEOTIDE SEQUENCE [LARGE SCALE GENOMIC DNA]</scope>
    <source>
        <strain evidence="2">s21-N3</strain>
    </source>
</reference>
<dbReference type="Proteomes" id="UP000059113">
    <property type="component" value="Chromosome"/>
</dbReference>
<dbReference type="AlphaFoldDB" id="A0A0H4VD02"/>
<dbReference type="InterPro" id="IPR027417">
    <property type="entry name" value="P-loop_NTPase"/>
</dbReference>
<evidence type="ECO:0000313" key="2">
    <source>
        <dbReference type="Proteomes" id="UP000059113"/>
    </source>
</evidence>